<keyword evidence="2" id="KW-1185">Reference proteome</keyword>
<evidence type="ECO:0000313" key="2">
    <source>
        <dbReference type="Proteomes" id="UP001419268"/>
    </source>
</evidence>
<protein>
    <submittedName>
        <fullName evidence="1">Uncharacterized protein</fullName>
    </submittedName>
</protein>
<comment type="caution">
    <text evidence="1">The sequence shown here is derived from an EMBL/GenBank/DDBJ whole genome shotgun (WGS) entry which is preliminary data.</text>
</comment>
<name>A0AAP0HLQ5_9MAGN</name>
<dbReference type="EMBL" id="JBBNAG010000012">
    <property type="protein sequence ID" value="KAK9088981.1"/>
    <property type="molecule type" value="Genomic_DNA"/>
</dbReference>
<dbReference type="Proteomes" id="UP001419268">
    <property type="component" value="Unassembled WGS sequence"/>
</dbReference>
<organism evidence="1 2">
    <name type="scientific">Stephania cephalantha</name>
    <dbReference type="NCBI Taxonomy" id="152367"/>
    <lineage>
        <taxon>Eukaryota</taxon>
        <taxon>Viridiplantae</taxon>
        <taxon>Streptophyta</taxon>
        <taxon>Embryophyta</taxon>
        <taxon>Tracheophyta</taxon>
        <taxon>Spermatophyta</taxon>
        <taxon>Magnoliopsida</taxon>
        <taxon>Ranunculales</taxon>
        <taxon>Menispermaceae</taxon>
        <taxon>Menispermoideae</taxon>
        <taxon>Cissampelideae</taxon>
        <taxon>Stephania</taxon>
    </lineage>
</organism>
<dbReference type="AlphaFoldDB" id="A0AAP0HLQ5"/>
<reference evidence="1 2" key="1">
    <citation type="submission" date="2024-01" db="EMBL/GenBank/DDBJ databases">
        <title>Genome assemblies of Stephania.</title>
        <authorList>
            <person name="Yang L."/>
        </authorList>
    </citation>
    <scope>NUCLEOTIDE SEQUENCE [LARGE SCALE GENOMIC DNA]</scope>
    <source>
        <strain evidence="1">JXDWG</strain>
        <tissue evidence="1">Leaf</tissue>
    </source>
</reference>
<accession>A0AAP0HLQ5</accession>
<gene>
    <name evidence="1" type="ORF">Scep_028063</name>
</gene>
<proteinExistence type="predicted"/>
<evidence type="ECO:0000313" key="1">
    <source>
        <dbReference type="EMBL" id="KAK9088981.1"/>
    </source>
</evidence>
<sequence length="211" mass="23904">MVPYDQLRHKQDGLLSRNLGRGHDMGMERKRNHYQGLTFDRAHDVVSVVPQPQSALLYAVVFRHLVLPKGVHLHHRLYISKGLFEVRLGITTIINRDRDQHRFKTHCQGLHFQLLLLSVDKKGTSNDSLKFGGTEPGDSLPSRLSIKAMTVAPFRIRLGCGSARLVILTAYADVASSDWTKKLLMTSWVVESPTRSGHWRQSESRTESAKI</sequence>